<reference evidence="6" key="1">
    <citation type="submission" date="2021-05" db="EMBL/GenBank/DDBJ databases">
        <authorList>
            <person name="Pietrasiak N."/>
            <person name="Ward R."/>
            <person name="Stajich J.E."/>
            <person name="Kurbessoian T."/>
        </authorList>
    </citation>
    <scope>NUCLEOTIDE SEQUENCE</scope>
    <source>
        <strain evidence="6">CPER-KK1</strain>
    </source>
</reference>
<dbReference type="PANTHER" id="PTHR30419">
    <property type="entry name" value="HTH-TYPE TRANSCRIPTIONAL REGULATOR YBHD"/>
    <property type="match status" value="1"/>
</dbReference>
<accession>A0A951UD34</accession>
<dbReference type="Gene3D" id="1.10.10.10">
    <property type="entry name" value="Winged helix-like DNA-binding domain superfamily/Winged helix DNA-binding domain"/>
    <property type="match status" value="1"/>
</dbReference>
<evidence type="ECO:0000256" key="1">
    <source>
        <dbReference type="ARBA" id="ARBA00009437"/>
    </source>
</evidence>
<dbReference type="AlphaFoldDB" id="A0A951UD34"/>
<dbReference type="Proteomes" id="UP000753908">
    <property type="component" value="Unassembled WGS sequence"/>
</dbReference>
<dbReference type="InterPro" id="IPR005119">
    <property type="entry name" value="LysR_subst-bd"/>
</dbReference>
<comment type="similarity">
    <text evidence="1">Belongs to the LysR transcriptional regulatory family.</text>
</comment>
<dbReference type="Pfam" id="PF03466">
    <property type="entry name" value="LysR_substrate"/>
    <property type="match status" value="1"/>
</dbReference>
<dbReference type="InterPro" id="IPR036388">
    <property type="entry name" value="WH-like_DNA-bd_sf"/>
</dbReference>
<dbReference type="CDD" id="cd05466">
    <property type="entry name" value="PBP2_LTTR_substrate"/>
    <property type="match status" value="1"/>
</dbReference>
<evidence type="ECO:0000256" key="2">
    <source>
        <dbReference type="ARBA" id="ARBA00023015"/>
    </source>
</evidence>
<dbReference type="FunFam" id="1.10.10.10:FF:000001">
    <property type="entry name" value="LysR family transcriptional regulator"/>
    <property type="match status" value="1"/>
</dbReference>
<keyword evidence="2" id="KW-0805">Transcription regulation</keyword>
<evidence type="ECO:0000256" key="3">
    <source>
        <dbReference type="ARBA" id="ARBA00023125"/>
    </source>
</evidence>
<dbReference type="GO" id="GO:0005829">
    <property type="term" value="C:cytosol"/>
    <property type="evidence" value="ECO:0007669"/>
    <property type="project" value="TreeGrafter"/>
</dbReference>
<feature type="domain" description="HTH lysR-type" evidence="5">
    <location>
        <begin position="9"/>
        <end position="66"/>
    </location>
</feature>
<dbReference type="PANTHER" id="PTHR30419:SF24">
    <property type="entry name" value="HTH-TYPE TRANSCRIPTIONAL REGULATOR CZCR"/>
    <property type="match status" value="1"/>
</dbReference>
<keyword evidence="3" id="KW-0238">DNA-binding</keyword>
<organism evidence="6 7">
    <name type="scientific">Symplocastrum torsivum CPER-KK1</name>
    <dbReference type="NCBI Taxonomy" id="450513"/>
    <lineage>
        <taxon>Bacteria</taxon>
        <taxon>Bacillati</taxon>
        <taxon>Cyanobacteriota</taxon>
        <taxon>Cyanophyceae</taxon>
        <taxon>Oscillatoriophycideae</taxon>
        <taxon>Oscillatoriales</taxon>
        <taxon>Microcoleaceae</taxon>
        <taxon>Symplocastrum</taxon>
    </lineage>
</organism>
<dbReference type="SUPFAM" id="SSF46785">
    <property type="entry name" value="Winged helix' DNA-binding domain"/>
    <property type="match status" value="1"/>
</dbReference>
<dbReference type="InterPro" id="IPR036390">
    <property type="entry name" value="WH_DNA-bd_sf"/>
</dbReference>
<dbReference type="Pfam" id="PF00126">
    <property type="entry name" value="HTH_1"/>
    <property type="match status" value="1"/>
</dbReference>
<keyword evidence="4" id="KW-0804">Transcription</keyword>
<evidence type="ECO:0000313" key="7">
    <source>
        <dbReference type="Proteomes" id="UP000753908"/>
    </source>
</evidence>
<dbReference type="Gene3D" id="3.40.190.290">
    <property type="match status" value="1"/>
</dbReference>
<proteinExistence type="inferred from homology"/>
<protein>
    <submittedName>
        <fullName evidence="6">LysR family transcriptional regulator</fullName>
    </submittedName>
</protein>
<gene>
    <name evidence="6" type="ORF">KME25_29640</name>
</gene>
<evidence type="ECO:0000256" key="4">
    <source>
        <dbReference type="ARBA" id="ARBA00023163"/>
    </source>
</evidence>
<dbReference type="PRINTS" id="PR00039">
    <property type="entry name" value="HTHLYSR"/>
</dbReference>
<dbReference type="InterPro" id="IPR000847">
    <property type="entry name" value="LysR_HTH_N"/>
</dbReference>
<reference evidence="6" key="2">
    <citation type="journal article" date="2022" name="Microbiol. Resour. Announc.">
        <title>Metagenome Sequencing to Explore Phylogenomics of Terrestrial Cyanobacteria.</title>
        <authorList>
            <person name="Ward R.D."/>
            <person name="Stajich J.E."/>
            <person name="Johansen J.R."/>
            <person name="Huntemann M."/>
            <person name="Clum A."/>
            <person name="Foster B."/>
            <person name="Foster B."/>
            <person name="Roux S."/>
            <person name="Palaniappan K."/>
            <person name="Varghese N."/>
            <person name="Mukherjee S."/>
            <person name="Reddy T.B.K."/>
            <person name="Daum C."/>
            <person name="Copeland A."/>
            <person name="Chen I.A."/>
            <person name="Ivanova N.N."/>
            <person name="Kyrpides N.C."/>
            <person name="Shapiro N."/>
            <person name="Eloe-Fadrosh E.A."/>
            <person name="Pietrasiak N."/>
        </authorList>
    </citation>
    <scope>NUCLEOTIDE SEQUENCE</scope>
    <source>
        <strain evidence="6">CPER-KK1</strain>
    </source>
</reference>
<dbReference type="InterPro" id="IPR050950">
    <property type="entry name" value="HTH-type_LysR_regulators"/>
</dbReference>
<sequence length="305" mass="33441">MSEINPYKLKISQMRALVAVADYGNFSEAALQLDLSQSAVSHAIASLEDELGVLLLIRGRQGAQLTPVGERVITQARQVLCLLEGIVKEANLEKGLNGGSVRIATFRSVATHILPVVIARFRHSFPQIAVTIIEHLDHAGVEQAMHDGRADIGFTLLPASEEFETWELLKDEYVVLLPPTPRLRKTQVTWERLESYPLILPSPTDAFYIQLHNHLHTWGFPLKVAYEVNEDSTIVSMVVQGLGAAILPRLAAEPLPAGVQVYSLPVPLERVIGVAILSNVLHTPAVFAFLDALRNVGQFSDKAAV</sequence>
<dbReference type="PROSITE" id="PS50931">
    <property type="entry name" value="HTH_LYSR"/>
    <property type="match status" value="1"/>
</dbReference>
<dbReference type="GO" id="GO:0003700">
    <property type="term" value="F:DNA-binding transcription factor activity"/>
    <property type="evidence" value="ECO:0007669"/>
    <property type="project" value="InterPro"/>
</dbReference>
<dbReference type="EMBL" id="JAHHIF010000065">
    <property type="protein sequence ID" value="MBW4548562.1"/>
    <property type="molecule type" value="Genomic_DNA"/>
</dbReference>
<dbReference type="GO" id="GO:0003677">
    <property type="term" value="F:DNA binding"/>
    <property type="evidence" value="ECO:0007669"/>
    <property type="project" value="UniProtKB-KW"/>
</dbReference>
<evidence type="ECO:0000313" key="6">
    <source>
        <dbReference type="EMBL" id="MBW4548562.1"/>
    </source>
</evidence>
<evidence type="ECO:0000259" key="5">
    <source>
        <dbReference type="PROSITE" id="PS50931"/>
    </source>
</evidence>
<name>A0A951UD34_9CYAN</name>
<dbReference type="SUPFAM" id="SSF53850">
    <property type="entry name" value="Periplasmic binding protein-like II"/>
    <property type="match status" value="1"/>
</dbReference>
<comment type="caution">
    <text evidence="6">The sequence shown here is derived from an EMBL/GenBank/DDBJ whole genome shotgun (WGS) entry which is preliminary data.</text>
</comment>